<evidence type="ECO:0000313" key="2">
    <source>
        <dbReference type="Proteomes" id="UP000831701"/>
    </source>
</evidence>
<reference evidence="1" key="1">
    <citation type="submission" date="2022-04" db="EMBL/GenBank/DDBJ databases">
        <title>Jade perch genome.</title>
        <authorList>
            <person name="Chao B."/>
        </authorList>
    </citation>
    <scope>NUCLEOTIDE SEQUENCE</scope>
    <source>
        <strain evidence="1">CB-2022</strain>
    </source>
</reference>
<dbReference type="Proteomes" id="UP000831701">
    <property type="component" value="Chromosome 5"/>
</dbReference>
<sequence>MKWFGSLTNLSTRRTAEKPDVKAVPEHDGSLCDATPVVAAPGDQSMDDMESCLHSPGYARSTEMYTHVGTVPRSQKQKKSCKGKKKKKMKEEEDDEGPDGGRSLRKAGEHVRDSPLLSALSSLSLNSLDQNLPLPATARPLPATPTLSRASPLTLVPQSCFNDPMKSPEAKTKDAVGPFRGPSNMAASSPKAVLSQDLYVPMDPITEKQLTATWTDRRTDSAASRVNRKPHRILQEVTDGGGEYVKFSRDKFWLEPPSDKLRKQLEEELKLSGSNLKSHAWYHGGIPWEVSESLVVNHGDFLIRDSRSSQGDFVLTSHWEQKTLHFPVRRTVVQSGETYTRVKYSLEGEAFDSLPALVHFYVGSRAVLTRWSRAEIHRPVNRTLPLSYLETAFGTAVSSEEEVCPRSDMADDIW</sequence>
<gene>
    <name evidence="1" type="ORF">L3Q82_023381</name>
</gene>
<comment type="caution">
    <text evidence="1">The sequence shown here is derived from an EMBL/GenBank/DDBJ whole genome shotgun (WGS) entry which is preliminary data.</text>
</comment>
<name>A0ACB8WYP2_9TELE</name>
<organism evidence="1 2">
    <name type="scientific">Scortum barcoo</name>
    <name type="common">barcoo grunter</name>
    <dbReference type="NCBI Taxonomy" id="214431"/>
    <lineage>
        <taxon>Eukaryota</taxon>
        <taxon>Metazoa</taxon>
        <taxon>Chordata</taxon>
        <taxon>Craniata</taxon>
        <taxon>Vertebrata</taxon>
        <taxon>Euteleostomi</taxon>
        <taxon>Actinopterygii</taxon>
        <taxon>Neopterygii</taxon>
        <taxon>Teleostei</taxon>
        <taxon>Neoteleostei</taxon>
        <taxon>Acanthomorphata</taxon>
        <taxon>Eupercaria</taxon>
        <taxon>Centrarchiformes</taxon>
        <taxon>Terapontoidei</taxon>
        <taxon>Terapontidae</taxon>
        <taxon>Scortum</taxon>
    </lineage>
</organism>
<evidence type="ECO:0000313" key="1">
    <source>
        <dbReference type="EMBL" id="KAI3372941.1"/>
    </source>
</evidence>
<dbReference type="EMBL" id="CM041535">
    <property type="protein sequence ID" value="KAI3372941.1"/>
    <property type="molecule type" value="Genomic_DNA"/>
</dbReference>
<protein>
    <submittedName>
        <fullName evidence="1">Uncharacterized protein</fullName>
    </submittedName>
</protein>
<accession>A0ACB8WYP2</accession>
<proteinExistence type="predicted"/>
<keyword evidence="2" id="KW-1185">Reference proteome</keyword>